<feature type="domain" description="Electron transfer flavoprotein alpha/beta-subunit N-terminal" evidence="9">
    <location>
        <begin position="4"/>
        <end position="198"/>
    </location>
</feature>
<dbReference type="PROSITE" id="PS00696">
    <property type="entry name" value="ETF_ALPHA"/>
    <property type="match status" value="1"/>
</dbReference>
<dbReference type="Pfam" id="PF00766">
    <property type="entry name" value="ETF_alpha"/>
    <property type="match status" value="1"/>
</dbReference>
<feature type="binding site" evidence="8">
    <location>
        <begin position="250"/>
        <end position="254"/>
    </location>
    <ligand>
        <name>FAD</name>
        <dbReference type="ChEBI" id="CHEBI:57692"/>
    </ligand>
</feature>
<proteinExistence type="inferred from homology"/>
<dbReference type="InterPro" id="IPR014729">
    <property type="entry name" value="Rossmann-like_a/b/a_fold"/>
</dbReference>
<feature type="binding site" evidence="8">
    <location>
        <begin position="267"/>
        <end position="274"/>
    </location>
    <ligand>
        <name>FAD</name>
        <dbReference type="ChEBI" id="CHEBI:57692"/>
    </ligand>
</feature>
<evidence type="ECO:0000259" key="9">
    <source>
        <dbReference type="SMART" id="SM00893"/>
    </source>
</evidence>
<comment type="caution">
    <text evidence="10">The sequence shown here is derived from an EMBL/GenBank/DDBJ whole genome shotgun (WGS) entry which is preliminary data.</text>
</comment>
<dbReference type="RefSeq" id="WP_161927797.1">
    <property type="nucleotide sequence ID" value="NZ_BJOU01000002.1"/>
</dbReference>
<keyword evidence="11" id="KW-1185">Reference proteome</keyword>
<dbReference type="Proteomes" id="UP000444980">
    <property type="component" value="Unassembled WGS sequence"/>
</dbReference>
<dbReference type="GO" id="GO:0050660">
    <property type="term" value="F:flavin adenine dinucleotide binding"/>
    <property type="evidence" value="ECO:0007669"/>
    <property type="project" value="InterPro"/>
</dbReference>
<dbReference type="PANTHER" id="PTHR43153">
    <property type="entry name" value="ELECTRON TRANSFER FLAVOPROTEIN ALPHA"/>
    <property type="match status" value="1"/>
</dbReference>
<dbReference type="FunFam" id="3.40.50.1220:FF:000001">
    <property type="entry name" value="Electron transfer flavoprotein, alpha subunit"/>
    <property type="match status" value="1"/>
</dbReference>
<gene>
    <name evidence="10" type="primary">etfA</name>
    <name evidence="10" type="ORF">nbrc107697_24060</name>
</gene>
<dbReference type="GO" id="GO:0033539">
    <property type="term" value="P:fatty acid beta-oxidation using acyl-CoA dehydrogenase"/>
    <property type="evidence" value="ECO:0007669"/>
    <property type="project" value="TreeGrafter"/>
</dbReference>
<evidence type="ECO:0000313" key="10">
    <source>
        <dbReference type="EMBL" id="GED98367.1"/>
    </source>
</evidence>
<keyword evidence="6" id="KW-0249">Electron transport</keyword>
<dbReference type="Gene3D" id="3.40.50.620">
    <property type="entry name" value="HUPs"/>
    <property type="match status" value="1"/>
</dbReference>
<comment type="cofactor">
    <cofactor evidence="8">
        <name>FAD</name>
        <dbReference type="ChEBI" id="CHEBI:57692"/>
    </cofactor>
    <text evidence="8">Binds 1 FAD per dimer.</text>
</comment>
<dbReference type="Pfam" id="PF01012">
    <property type="entry name" value="ETF"/>
    <property type="match status" value="1"/>
</dbReference>
<feature type="binding site" evidence="8">
    <location>
        <position position="211"/>
    </location>
    <ligand>
        <name>FAD</name>
        <dbReference type="ChEBI" id="CHEBI:57692"/>
    </ligand>
</feature>
<evidence type="ECO:0000313" key="11">
    <source>
        <dbReference type="Proteomes" id="UP000444980"/>
    </source>
</evidence>
<dbReference type="PANTHER" id="PTHR43153:SF1">
    <property type="entry name" value="ELECTRON TRANSFER FLAVOPROTEIN SUBUNIT ALPHA, MITOCHONDRIAL"/>
    <property type="match status" value="1"/>
</dbReference>
<evidence type="ECO:0000256" key="8">
    <source>
        <dbReference type="PIRSR" id="PIRSR000089-1"/>
    </source>
</evidence>
<sequence length="322" mass="32441">MAEVLVLVERDTEGGLKKVTSELITAARALGTPSAVVVGAPGKADAVLGDLAAAGAEKIYVAESDEAAGVLVSPVVDVLASIVTSASPAGVIVAATTDGREVAGRLAVRLVSEGIAAGVLADVIEVKEGGNAVHSIFGGSFTVDAQASGTPIFAVRPGAVEAAPAAGAGERVDVEVPAQEETAVRITKVEPNVGGDRPELTEASIVVSGGRGVGSAEKFSVVEELADSLGAAVGASRAAVDSGYYPGQFQVGQTGKTVSPQLYIALGISGAIQHRAGMQTSKTIIAVNKDEEAPIFEISDYGVVGDLFDVAPQLTEEVKKRK</sequence>
<dbReference type="OrthoDB" id="9770286at2"/>
<comment type="function">
    <text evidence="7">The electron transfer flavoprotein serves as a specific electron acceptor for other dehydrogenases. It transfers the electrons to the main respiratory chain via ETF-ubiquinone oxidoreductase (ETF dehydrogenase).</text>
</comment>
<dbReference type="EMBL" id="BJOU01000002">
    <property type="protein sequence ID" value="GED98367.1"/>
    <property type="molecule type" value="Genomic_DNA"/>
</dbReference>
<dbReference type="InterPro" id="IPR018206">
    <property type="entry name" value="ETF_asu_C_CS"/>
</dbReference>
<dbReference type="InterPro" id="IPR014730">
    <property type="entry name" value="ETF_a/b_N"/>
</dbReference>
<dbReference type="PIRSF" id="PIRSF000089">
    <property type="entry name" value="Electra_flavoP_a"/>
    <property type="match status" value="1"/>
</dbReference>
<comment type="similarity">
    <text evidence="1">Belongs to the ETF alpha-subunit/FixB family.</text>
</comment>
<evidence type="ECO:0000256" key="1">
    <source>
        <dbReference type="ARBA" id="ARBA00005817"/>
    </source>
</evidence>
<dbReference type="AlphaFoldDB" id="A0A7I9UYV8"/>
<keyword evidence="4" id="KW-0285">Flavoprotein</keyword>
<dbReference type="SMART" id="SM00893">
    <property type="entry name" value="ETF"/>
    <property type="match status" value="1"/>
</dbReference>
<comment type="subunit">
    <text evidence="2">Heterodimer of an alpha and a beta subunit.</text>
</comment>
<dbReference type="InterPro" id="IPR001308">
    <property type="entry name" value="ETF_a/FixB"/>
</dbReference>
<dbReference type="Gene3D" id="3.40.50.1220">
    <property type="entry name" value="TPP-binding domain"/>
    <property type="match status" value="1"/>
</dbReference>
<name>A0A7I9UYV8_9ACTN</name>
<dbReference type="GO" id="GO:0009055">
    <property type="term" value="F:electron transfer activity"/>
    <property type="evidence" value="ECO:0007669"/>
    <property type="project" value="InterPro"/>
</dbReference>
<evidence type="ECO:0000256" key="2">
    <source>
        <dbReference type="ARBA" id="ARBA00011355"/>
    </source>
</evidence>
<evidence type="ECO:0000256" key="5">
    <source>
        <dbReference type="ARBA" id="ARBA00022827"/>
    </source>
</evidence>
<feature type="binding site" evidence="8">
    <location>
        <position position="288"/>
    </location>
    <ligand>
        <name>FAD</name>
        <dbReference type="ChEBI" id="CHEBI:57692"/>
    </ligand>
</feature>
<keyword evidence="3" id="KW-0813">Transport</keyword>
<dbReference type="InterPro" id="IPR014731">
    <property type="entry name" value="ETF_asu_C"/>
</dbReference>
<evidence type="ECO:0000256" key="3">
    <source>
        <dbReference type="ARBA" id="ARBA00022448"/>
    </source>
</evidence>
<evidence type="ECO:0000256" key="6">
    <source>
        <dbReference type="ARBA" id="ARBA00022982"/>
    </source>
</evidence>
<evidence type="ECO:0000256" key="7">
    <source>
        <dbReference type="ARBA" id="ARBA00025649"/>
    </source>
</evidence>
<organism evidence="10 11">
    <name type="scientific">Gordonia crocea</name>
    <dbReference type="NCBI Taxonomy" id="589162"/>
    <lineage>
        <taxon>Bacteria</taxon>
        <taxon>Bacillati</taxon>
        <taxon>Actinomycetota</taxon>
        <taxon>Actinomycetes</taxon>
        <taxon>Mycobacteriales</taxon>
        <taxon>Gordoniaceae</taxon>
        <taxon>Gordonia</taxon>
    </lineage>
</organism>
<dbReference type="SUPFAM" id="SSF52402">
    <property type="entry name" value="Adenine nucleotide alpha hydrolases-like"/>
    <property type="match status" value="1"/>
</dbReference>
<feature type="binding site" evidence="8">
    <location>
        <begin position="236"/>
        <end position="237"/>
    </location>
    <ligand>
        <name>FAD</name>
        <dbReference type="ChEBI" id="CHEBI:57692"/>
    </ligand>
</feature>
<protein>
    <submittedName>
        <fullName evidence="10">Electron transfer flavoprotein subunit alpha</fullName>
    </submittedName>
</protein>
<evidence type="ECO:0000256" key="4">
    <source>
        <dbReference type="ARBA" id="ARBA00022630"/>
    </source>
</evidence>
<accession>A0A7I9UYV8</accession>
<keyword evidence="5 8" id="KW-0274">FAD</keyword>
<dbReference type="InterPro" id="IPR029035">
    <property type="entry name" value="DHS-like_NAD/FAD-binding_dom"/>
</dbReference>
<reference evidence="11" key="1">
    <citation type="submission" date="2019-06" db="EMBL/GenBank/DDBJ databases">
        <title>Gordonia isolated from sludge of a wastewater treatment plant.</title>
        <authorList>
            <person name="Tamura T."/>
            <person name="Aoyama K."/>
            <person name="Kang Y."/>
            <person name="Saito S."/>
            <person name="Akiyama N."/>
            <person name="Yazawa K."/>
            <person name="Gonoi T."/>
            <person name="Mikami Y."/>
        </authorList>
    </citation>
    <scope>NUCLEOTIDE SEQUENCE [LARGE SCALE GENOMIC DNA]</scope>
    <source>
        <strain evidence="11">NBRC 107697</strain>
    </source>
</reference>
<dbReference type="SUPFAM" id="SSF52467">
    <property type="entry name" value="DHS-like NAD/FAD-binding domain"/>
    <property type="match status" value="1"/>
</dbReference>